<keyword evidence="2" id="KW-1185">Reference proteome</keyword>
<name>A0ABR4FHG2_9EURO</name>
<dbReference type="Proteomes" id="UP001610563">
    <property type="component" value="Unassembled WGS sequence"/>
</dbReference>
<dbReference type="EMBL" id="JBFTWV010000403">
    <property type="protein sequence ID" value="KAL2782518.1"/>
    <property type="molecule type" value="Genomic_DNA"/>
</dbReference>
<reference evidence="1 2" key="1">
    <citation type="submission" date="2024-07" db="EMBL/GenBank/DDBJ databases">
        <title>Section-level genome sequencing and comparative genomics of Aspergillus sections Usti and Cavernicolus.</title>
        <authorList>
            <consortium name="Lawrence Berkeley National Laboratory"/>
            <person name="Nybo J.L."/>
            <person name="Vesth T.C."/>
            <person name="Theobald S."/>
            <person name="Frisvad J.C."/>
            <person name="Larsen T.O."/>
            <person name="Kjaerboelling I."/>
            <person name="Rothschild-Mancinelli K."/>
            <person name="Lyhne E.K."/>
            <person name="Kogle M.E."/>
            <person name="Barry K."/>
            <person name="Clum A."/>
            <person name="Na H."/>
            <person name="Ledsgaard L."/>
            <person name="Lin J."/>
            <person name="Lipzen A."/>
            <person name="Kuo A."/>
            <person name="Riley R."/>
            <person name="Mondo S."/>
            <person name="Labutti K."/>
            <person name="Haridas S."/>
            <person name="Pangalinan J."/>
            <person name="Salamov A.A."/>
            <person name="Simmons B.A."/>
            <person name="Magnuson J.K."/>
            <person name="Chen J."/>
            <person name="Drula E."/>
            <person name="Henrissat B."/>
            <person name="Wiebenga A."/>
            <person name="Lubbers R.J."/>
            <person name="Gomes A.C."/>
            <person name="Makela M.R."/>
            <person name="Stajich J."/>
            <person name="Grigoriev I.V."/>
            <person name="Mortensen U.H."/>
            <person name="De Vries R.P."/>
            <person name="Baker S.E."/>
            <person name="Andersen M.R."/>
        </authorList>
    </citation>
    <scope>NUCLEOTIDE SEQUENCE [LARGE SCALE GENOMIC DNA]</scope>
    <source>
        <strain evidence="1 2">CBS 209.92</strain>
    </source>
</reference>
<evidence type="ECO:0008006" key="3">
    <source>
        <dbReference type="Google" id="ProtNLM"/>
    </source>
</evidence>
<organism evidence="1 2">
    <name type="scientific">Aspergillus keveii</name>
    <dbReference type="NCBI Taxonomy" id="714993"/>
    <lineage>
        <taxon>Eukaryota</taxon>
        <taxon>Fungi</taxon>
        <taxon>Dikarya</taxon>
        <taxon>Ascomycota</taxon>
        <taxon>Pezizomycotina</taxon>
        <taxon>Eurotiomycetes</taxon>
        <taxon>Eurotiomycetidae</taxon>
        <taxon>Eurotiales</taxon>
        <taxon>Aspergillaceae</taxon>
        <taxon>Aspergillus</taxon>
        <taxon>Aspergillus subgen. Nidulantes</taxon>
    </lineage>
</organism>
<sequence length="128" mass="14249">MTTASHDSTYKNHDWSHMTVVDLNALNALELDFLQVLDWRLSVSSNQWKAWLVTESCIRRWLAVADQQAYLAAAGTGAFPVSHNHTGLARLRGQRMLCGSLNPGVGVPPTFRIRHMLPGYGVSAPHPW</sequence>
<dbReference type="Gene3D" id="1.10.472.10">
    <property type="entry name" value="Cyclin-like"/>
    <property type="match status" value="1"/>
</dbReference>
<evidence type="ECO:0000313" key="1">
    <source>
        <dbReference type="EMBL" id="KAL2782518.1"/>
    </source>
</evidence>
<comment type="caution">
    <text evidence="1">The sequence shown here is derived from an EMBL/GenBank/DDBJ whole genome shotgun (WGS) entry which is preliminary data.</text>
</comment>
<evidence type="ECO:0000313" key="2">
    <source>
        <dbReference type="Proteomes" id="UP001610563"/>
    </source>
</evidence>
<gene>
    <name evidence="1" type="ORF">BJX66DRAFT_345758</name>
</gene>
<proteinExistence type="predicted"/>
<accession>A0ABR4FHG2</accession>
<protein>
    <recommendedName>
        <fullName evidence="3">Cyclin</fullName>
    </recommendedName>
</protein>